<dbReference type="RefSeq" id="WP_375557190.1">
    <property type="nucleotide sequence ID" value="NZ_JBBVGT010000002.1"/>
</dbReference>
<organism evidence="9 10">
    <name type="scientific">Albibacterium profundi</name>
    <dbReference type="NCBI Taxonomy" id="3134906"/>
    <lineage>
        <taxon>Bacteria</taxon>
        <taxon>Pseudomonadati</taxon>
        <taxon>Bacteroidota</taxon>
        <taxon>Sphingobacteriia</taxon>
        <taxon>Sphingobacteriales</taxon>
        <taxon>Sphingobacteriaceae</taxon>
        <taxon>Albibacterium</taxon>
    </lineage>
</organism>
<dbReference type="InterPro" id="IPR050351">
    <property type="entry name" value="BphY/WalK/GraS-like"/>
</dbReference>
<keyword evidence="6" id="KW-0902">Two-component regulatory system</keyword>
<dbReference type="CDD" id="cd00082">
    <property type="entry name" value="HisKA"/>
    <property type="match status" value="1"/>
</dbReference>
<dbReference type="InterPro" id="IPR005467">
    <property type="entry name" value="His_kinase_dom"/>
</dbReference>
<feature type="transmembrane region" description="Helical" evidence="7">
    <location>
        <begin position="299"/>
        <end position="322"/>
    </location>
</feature>
<keyword evidence="7" id="KW-1133">Transmembrane helix</keyword>
<evidence type="ECO:0000256" key="3">
    <source>
        <dbReference type="ARBA" id="ARBA00022553"/>
    </source>
</evidence>
<evidence type="ECO:0000256" key="7">
    <source>
        <dbReference type="SAM" id="Phobius"/>
    </source>
</evidence>
<dbReference type="InterPro" id="IPR003661">
    <property type="entry name" value="HisK_dim/P_dom"/>
</dbReference>
<evidence type="ECO:0000256" key="5">
    <source>
        <dbReference type="ARBA" id="ARBA00022777"/>
    </source>
</evidence>
<dbReference type="Pfam" id="PF00512">
    <property type="entry name" value="HisKA"/>
    <property type="match status" value="1"/>
</dbReference>
<dbReference type="EMBL" id="JBBVGT010000002">
    <property type="protein sequence ID" value="MFB5945656.1"/>
    <property type="molecule type" value="Genomic_DNA"/>
</dbReference>
<gene>
    <name evidence="9" type="ORF">WKR92_07410</name>
</gene>
<keyword evidence="10" id="KW-1185">Reference proteome</keyword>
<reference evidence="9 10" key="1">
    <citation type="submission" date="2024-04" db="EMBL/GenBank/DDBJ databases">
        <title>Albibacterium profundi sp. nov., isolated from sediment of the Challenger Deep of Mariana Trench.</title>
        <authorList>
            <person name="Wang Y."/>
        </authorList>
    </citation>
    <scope>NUCLEOTIDE SEQUENCE [LARGE SCALE GENOMIC DNA]</scope>
    <source>
        <strain evidence="9 10">RHL897</strain>
    </source>
</reference>
<accession>A0ABV5CDN6</accession>
<evidence type="ECO:0000256" key="6">
    <source>
        <dbReference type="ARBA" id="ARBA00023012"/>
    </source>
</evidence>
<dbReference type="InterPro" id="IPR003594">
    <property type="entry name" value="HATPase_dom"/>
</dbReference>
<keyword evidence="3" id="KW-0597">Phosphoprotein</keyword>
<dbReference type="SMART" id="SM00388">
    <property type="entry name" value="HisKA"/>
    <property type="match status" value="1"/>
</dbReference>
<feature type="transmembrane region" description="Helical" evidence="7">
    <location>
        <begin position="12"/>
        <end position="36"/>
    </location>
</feature>
<dbReference type="PANTHER" id="PTHR45453">
    <property type="entry name" value="PHOSPHATE REGULON SENSOR PROTEIN PHOR"/>
    <property type="match status" value="1"/>
</dbReference>
<dbReference type="SUPFAM" id="SSF55874">
    <property type="entry name" value="ATPase domain of HSP90 chaperone/DNA topoisomerase II/histidine kinase"/>
    <property type="match status" value="1"/>
</dbReference>
<dbReference type="Pfam" id="PF02518">
    <property type="entry name" value="HATPase_c"/>
    <property type="match status" value="1"/>
</dbReference>
<keyword evidence="5 9" id="KW-0418">Kinase</keyword>
<dbReference type="InterPro" id="IPR004358">
    <property type="entry name" value="Sig_transdc_His_kin-like_C"/>
</dbReference>
<dbReference type="Proteomes" id="UP001580928">
    <property type="component" value="Unassembled WGS sequence"/>
</dbReference>
<protein>
    <recommendedName>
        <fullName evidence="2">histidine kinase</fullName>
        <ecNumber evidence="2">2.7.13.3</ecNumber>
    </recommendedName>
</protein>
<dbReference type="InterPro" id="IPR036097">
    <property type="entry name" value="HisK_dim/P_sf"/>
</dbReference>
<dbReference type="PROSITE" id="PS50109">
    <property type="entry name" value="HIS_KIN"/>
    <property type="match status" value="1"/>
</dbReference>
<evidence type="ECO:0000256" key="4">
    <source>
        <dbReference type="ARBA" id="ARBA00022679"/>
    </source>
</evidence>
<name>A0ABV5CDN6_9SPHI</name>
<dbReference type="CDD" id="cd00075">
    <property type="entry name" value="HATPase"/>
    <property type="match status" value="1"/>
</dbReference>
<comment type="caution">
    <text evidence="9">The sequence shown here is derived from an EMBL/GenBank/DDBJ whole genome shotgun (WGS) entry which is preliminary data.</text>
</comment>
<dbReference type="EC" id="2.7.13.3" evidence="2"/>
<comment type="catalytic activity">
    <reaction evidence="1">
        <text>ATP + protein L-histidine = ADP + protein N-phospho-L-histidine.</text>
        <dbReference type="EC" id="2.7.13.3"/>
    </reaction>
</comment>
<evidence type="ECO:0000259" key="8">
    <source>
        <dbReference type="PROSITE" id="PS50109"/>
    </source>
</evidence>
<dbReference type="SUPFAM" id="SSF47384">
    <property type="entry name" value="Homodimeric domain of signal transducing histidine kinase"/>
    <property type="match status" value="1"/>
</dbReference>
<dbReference type="Gene3D" id="3.30.565.10">
    <property type="entry name" value="Histidine kinase-like ATPase, C-terminal domain"/>
    <property type="match status" value="1"/>
</dbReference>
<dbReference type="InterPro" id="IPR036890">
    <property type="entry name" value="HATPase_C_sf"/>
</dbReference>
<evidence type="ECO:0000313" key="10">
    <source>
        <dbReference type="Proteomes" id="UP001580928"/>
    </source>
</evidence>
<dbReference type="SMART" id="SM00387">
    <property type="entry name" value="HATPase_c"/>
    <property type="match status" value="1"/>
</dbReference>
<evidence type="ECO:0000256" key="2">
    <source>
        <dbReference type="ARBA" id="ARBA00012438"/>
    </source>
</evidence>
<keyword evidence="4" id="KW-0808">Transferase</keyword>
<keyword evidence="7" id="KW-0812">Transmembrane</keyword>
<dbReference type="GO" id="GO:0016301">
    <property type="term" value="F:kinase activity"/>
    <property type="evidence" value="ECO:0007669"/>
    <property type="project" value="UniProtKB-KW"/>
</dbReference>
<dbReference type="PANTHER" id="PTHR45453:SF1">
    <property type="entry name" value="PHOSPHATE REGULON SENSOR PROTEIN PHOR"/>
    <property type="match status" value="1"/>
</dbReference>
<keyword evidence="7" id="KW-0472">Membrane</keyword>
<dbReference type="Gene3D" id="1.10.287.130">
    <property type="match status" value="1"/>
</dbReference>
<evidence type="ECO:0000313" key="9">
    <source>
        <dbReference type="EMBL" id="MFB5945656.1"/>
    </source>
</evidence>
<feature type="domain" description="Histidine kinase" evidence="8">
    <location>
        <begin position="341"/>
        <end position="556"/>
    </location>
</feature>
<evidence type="ECO:0000256" key="1">
    <source>
        <dbReference type="ARBA" id="ARBA00000085"/>
    </source>
</evidence>
<sequence length="566" mass="65608">MRPQKAINKKNALLIITFLVLITLTYVIALILGYSLTRNYVENEFNTVKVEVFDQSLNLYNDFFQNRIGEVSYYQGYLDSTSAKRYADSVLKNYPIVERILFADVQISNYYLNHGFSIHEMYLAPKAIYQFGDEVHPDSVVYYSAAKDSTLSLTKADEFNTMAVKFASFIEAADSAKVLSGSEVFNSFYSVNSAKISYMTIPRRDEIRIFKQFMEGKLQDTSIYEFDIMTFYLNPQNLDIRNVHPELYQNISIQPLFFDSYEADPSVIVTQMPLSGALSDYKLYFRSSKTFLKKEINNLFTPIGIAISAIYLFLVLIGYLIYKNLKINFRMFKLQYDFVNNLSHEFKTPVSVIKIAGSNIRNGKTLTDVERNYYGKILDEESDKLNNLLNTLLSFTQLENKVFKLKKKEVELDEFCRNMVNSYRVKHPDFDIQYTIQGVEVIETDETLLISLFQNLIDNAYKYSSYEKKYLRINIYKQKREIFFKFEDKGIGIPKDEQKHIFKKFYRIQSQHNQQGSVGLGLAFCKEVVNLMNGEIFVESKKGKGSTFTIALPAELNHKGNSLVNE</sequence>
<proteinExistence type="predicted"/>
<dbReference type="PRINTS" id="PR00344">
    <property type="entry name" value="BCTRLSENSOR"/>
</dbReference>